<accession>A0A0B9GG67</accession>
<comment type="caution">
    <text evidence="3">The sequence shown here is derived from an EMBL/GenBank/DDBJ whole genome shotgun (WGS) entry which is preliminary data.</text>
</comment>
<protein>
    <recommendedName>
        <fullName evidence="5">GlyGly-CTERM sorting domain-containing protein</fullName>
    </recommendedName>
</protein>
<gene>
    <name evidence="3" type="ORF">RJ45_10150</name>
</gene>
<reference evidence="3 4" key="1">
    <citation type="submission" date="2014-12" db="EMBL/GenBank/DDBJ databases">
        <title>Genome sequencing of Photobacterium gaetbulicola AD005a.</title>
        <authorList>
            <person name="Adrian T.G.S."/>
            <person name="Chan K.G."/>
        </authorList>
    </citation>
    <scope>NUCLEOTIDE SEQUENCE [LARGE SCALE GENOMIC DNA]</scope>
    <source>
        <strain evidence="3 4">AD005a</strain>
    </source>
</reference>
<sequence>MQHKTLKLSALAVLIAGATGANAAVYRVVEVTDGTDISSQQYFPEVNQSDITQRLAFYGQGITASSDENCFATSCDDSAFTLFGESRFGADGINYRDEVPFILDNLQRINDEDNLYRYCDSNLGPNTCREWARTQYYGNGYNTNDVGDRSGFGGLVREQEAWNNNFFSNATAVNGSSTLAQVDTFADISAGYDDDVRTALGTIVDSSSHKTTNSVINAQGTSAVGDYVLGISSGAYFDDGQRYARQFNKRGFVNLGDNKVGLAPAGSDSLTATAGQSLAWDAVEYNDQLLVVGSASYDRSSFNDTDNKVPDNYGERGDPTFNEGTYRDCPKTFEEKGLESFYATKECQLSVFANDGVFWTLDGSTSGNVEAQLLAKNDLATLDPDENDRSFQAGARAVELVNGQPVVVGFTTDRYDNDYYAMRASVWELPADATSASAESFERTLIPGLALESGGDRVLTYTLATDVNANNKVIGVAKNFRADNRSYVERMFVYDNAAKPDAPTFLNASISPIFFDGANGYPAAINNSNQIVGRLDSESVNQVDGRFRRQRAFTYAMGEIEGSAALKRGDAYFLDDLVNDGNTNGNANKYRIFEATGINDAGVISATAYKCEGGYDDLTTDSFCQGGEPGVERIVAVKLIPIAASDEPSVVERPESEASVERSGASLGMLAMAFLGFLGFRRRK</sequence>
<evidence type="ECO:0000313" key="3">
    <source>
        <dbReference type="EMBL" id="KHT63710.1"/>
    </source>
</evidence>
<name>A0A0B9GG67_9GAMM</name>
<keyword evidence="2" id="KW-0732">Signal</keyword>
<feature type="signal peptide" evidence="2">
    <location>
        <begin position="1"/>
        <end position="23"/>
    </location>
</feature>
<dbReference type="AlphaFoldDB" id="A0A0B9GG67"/>
<evidence type="ECO:0000256" key="1">
    <source>
        <dbReference type="SAM" id="MobiDB-lite"/>
    </source>
</evidence>
<evidence type="ECO:0000256" key="2">
    <source>
        <dbReference type="SAM" id="SignalP"/>
    </source>
</evidence>
<dbReference type="InterPro" id="IPR022562">
    <property type="entry name" value="DUF3466"/>
</dbReference>
<feature type="region of interest" description="Disordered" evidence="1">
    <location>
        <begin position="301"/>
        <end position="321"/>
    </location>
</feature>
<organism evidence="3 4">
    <name type="scientific">Photobacterium gaetbulicola</name>
    <dbReference type="NCBI Taxonomy" id="1295392"/>
    <lineage>
        <taxon>Bacteria</taxon>
        <taxon>Pseudomonadati</taxon>
        <taxon>Pseudomonadota</taxon>
        <taxon>Gammaproteobacteria</taxon>
        <taxon>Vibrionales</taxon>
        <taxon>Vibrionaceae</taxon>
        <taxon>Photobacterium</taxon>
    </lineage>
</organism>
<proteinExistence type="predicted"/>
<dbReference type="Proteomes" id="UP000031278">
    <property type="component" value="Unassembled WGS sequence"/>
</dbReference>
<feature type="compositionally biased region" description="Basic and acidic residues" evidence="1">
    <location>
        <begin position="305"/>
        <end position="318"/>
    </location>
</feature>
<feature type="chain" id="PRO_5002127947" description="GlyGly-CTERM sorting domain-containing protein" evidence="2">
    <location>
        <begin position="24"/>
        <end position="684"/>
    </location>
</feature>
<evidence type="ECO:0008006" key="5">
    <source>
        <dbReference type="Google" id="ProtNLM"/>
    </source>
</evidence>
<evidence type="ECO:0000313" key="4">
    <source>
        <dbReference type="Proteomes" id="UP000031278"/>
    </source>
</evidence>
<dbReference type="RefSeq" id="WP_039461163.1">
    <property type="nucleotide sequence ID" value="NZ_JWLZ01000152.1"/>
</dbReference>
<dbReference type="Pfam" id="PF11949">
    <property type="entry name" value="DUF3466"/>
    <property type="match status" value="1"/>
</dbReference>
<dbReference type="EMBL" id="JWLZ01000152">
    <property type="protein sequence ID" value="KHT63710.1"/>
    <property type="molecule type" value="Genomic_DNA"/>
</dbReference>